<keyword evidence="2" id="KW-0012">Acyltransferase</keyword>
<dbReference type="SUPFAM" id="SSF55729">
    <property type="entry name" value="Acyl-CoA N-acyltransferases (Nat)"/>
    <property type="match status" value="1"/>
</dbReference>
<dbReference type="Proteomes" id="UP000184339">
    <property type="component" value="Unassembled WGS sequence"/>
</dbReference>
<dbReference type="OrthoDB" id="9796919at2"/>
<dbReference type="RefSeq" id="WP_072788798.1">
    <property type="nucleotide sequence ID" value="NZ_FRCX01000014.1"/>
</dbReference>
<evidence type="ECO:0000313" key="3">
    <source>
        <dbReference type="Proteomes" id="UP000184339"/>
    </source>
</evidence>
<dbReference type="EMBL" id="FRCX01000014">
    <property type="protein sequence ID" value="SHN42590.1"/>
    <property type="molecule type" value="Genomic_DNA"/>
</dbReference>
<dbReference type="AlphaFoldDB" id="A0A1M7R8X3"/>
<keyword evidence="2" id="KW-0808">Transferase</keyword>
<sequence length="236" mass="25952">MTDAVSPFLKSAPWDVAALGYPAWELTEYSAAALAAADAVAGHQTVKLDPLADKGLLHQHGFYYADTLLETVATREQLRALKPLDGHNMSVAAKIVSIRRDFDLDAMLAICHGAFAHGRFHRDFQVDPAAAALRYDNWLRQLAAADQVVALYAQDQLAGFIGYHGNALVLHAVAAEFRGRGLAKYWWRQVIVELLNAGHDTVTSSISASNLAVLNLYATQGFSFRHPQDIYHRIVK</sequence>
<organism evidence="2 3">
    <name type="scientific">Duganella sacchari</name>
    <dbReference type="NCBI Taxonomy" id="551987"/>
    <lineage>
        <taxon>Bacteria</taxon>
        <taxon>Pseudomonadati</taxon>
        <taxon>Pseudomonadota</taxon>
        <taxon>Betaproteobacteria</taxon>
        <taxon>Burkholderiales</taxon>
        <taxon>Oxalobacteraceae</taxon>
        <taxon>Telluria group</taxon>
        <taxon>Duganella</taxon>
    </lineage>
</organism>
<dbReference type="Pfam" id="PF13673">
    <property type="entry name" value="Acetyltransf_10"/>
    <property type="match status" value="1"/>
</dbReference>
<dbReference type="InterPro" id="IPR000182">
    <property type="entry name" value="GNAT_dom"/>
</dbReference>
<evidence type="ECO:0000313" key="2">
    <source>
        <dbReference type="EMBL" id="SHN42590.1"/>
    </source>
</evidence>
<name>A0A1M7R8X3_9BURK</name>
<feature type="domain" description="N-acetyltransferase" evidence="1">
    <location>
        <begin position="93"/>
        <end position="236"/>
    </location>
</feature>
<accession>A0A1M7R8X3</accession>
<reference evidence="3" key="1">
    <citation type="submission" date="2016-11" db="EMBL/GenBank/DDBJ databases">
        <authorList>
            <person name="Varghese N."/>
            <person name="Submissions S."/>
        </authorList>
    </citation>
    <scope>NUCLEOTIDE SEQUENCE [LARGE SCALE GENOMIC DNA]</scope>
    <source>
        <strain evidence="3">Sac-22</strain>
    </source>
</reference>
<dbReference type="STRING" id="551987.SAMN05192549_114116"/>
<keyword evidence="3" id="KW-1185">Reference proteome</keyword>
<dbReference type="InterPro" id="IPR016181">
    <property type="entry name" value="Acyl_CoA_acyltransferase"/>
</dbReference>
<gene>
    <name evidence="2" type="ORF">SAMN05192549_114116</name>
</gene>
<proteinExistence type="predicted"/>
<dbReference type="Gene3D" id="3.40.630.30">
    <property type="match status" value="1"/>
</dbReference>
<dbReference type="PROSITE" id="PS51186">
    <property type="entry name" value="GNAT"/>
    <property type="match status" value="1"/>
</dbReference>
<dbReference type="GO" id="GO:0016747">
    <property type="term" value="F:acyltransferase activity, transferring groups other than amino-acyl groups"/>
    <property type="evidence" value="ECO:0007669"/>
    <property type="project" value="InterPro"/>
</dbReference>
<protein>
    <submittedName>
        <fullName evidence="2">L-amino acid N-acyltransferase YncA</fullName>
    </submittedName>
</protein>
<evidence type="ECO:0000259" key="1">
    <source>
        <dbReference type="PROSITE" id="PS51186"/>
    </source>
</evidence>